<evidence type="ECO:0000256" key="1">
    <source>
        <dbReference type="SAM" id="MobiDB-lite"/>
    </source>
</evidence>
<dbReference type="AlphaFoldDB" id="A0A2T0LYY8"/>
<dbReference type="GO" id="GO:0004806">
    <property type="term" value="F:triacylglycerol lipase activity"/>
    <property type="evidence" value="ECO:0007669"/>
    <property type="project" value="TreeGrafter"/>
</dbReference>
<feature type="region of interest" description="Disordered" evidence="1">
    <location>
        <begin position="291"/>
        <end position="331"/>
    </location>
</feature>
<dbReference type="PRINTS" id="PR00111">
    <property type="entry name" value="ABHYDROLASE"/>
</dbReference>
<evidence type="ECO:0000259" key="2">
    <source>
        <dbReference type="Pfam" id="PF00561"/>
    </source>
</evidence>
<dbReference type="Pfam" id="PF00561">
    <property type="entry name" value="Abhydrolase_1"/>
    <property type="match status" value="1"/>
</dbReference>
<protein>
    <submittedName>
        <fullName evidence="3">Pimeloyl-ACP methyl ester carboxylesterase</fullName>
    </submittedName>
</protein>
<dbReference type="InterPro" id="IPR029058">
    <property type="entry name" value="AB_hydrolase_fold"/>
</dbReference>
<proteinExistence type="predicted"/>
<dbReference type="InterPro" id="IPR000073">
    <property type="entry name" value="AB_hydrolase_1"/>
</dbReference>
<organism evidence="3 4">
    <name type="scientific">Prauserella shujinwangii</name>
    <dbReference type="NCBI Taxonomy" id="1453103"/>
    <lineage>
        <taxon>Bacteria</taxon>
        <taxon>Bacillati</taxon>
        <taxon>Actinomycetota</taxon>
        <taxon>Actinomycetes</taxon>
        <taxon>Pseudonocardiales</taxon>
        <taxon>Pseudonocardiaceae</taxon>
        <taxon>Prauserella</taxon>
    </lineage>
</organism>
<comment type="caution">
    <text evidence="3">The sequence shown here is derived from an EMBL/GenBank/DDBJ whole genome shotgun (WGS) entry which is preliminary data.</text>
</comment>
<gene>
    <name evidence="3" type="ORF">B0I33_103359</name>
</gene>
<dbReference type="OrthoDB" id="8957634at2"/>
<dbReference type="Proteomes" id="UP000238362">
    <property type="component" value="Unassembled WGS sequence"/>
</dbReference>
<dbReference type="GO" id="GO:0046503">
    <property type="term" value="P:glycerolipid catabolic process"/>
    <property type="evidence" value="ECO:0007669"/>
    <property type="project" value="TreeGrafter"/>
</dbReference>
<evidence type="ECO:0000313" key="4">
    <source>
        <dbReference type="Proteomes" id="UP000238362"/>
    </source>
</evidence>
<dbReference type="PANTHER" id="PTHR43433">
    <property type="entry name" value="HYDROLASE, ALPHA/BETA FOLD FAMILY PROTEIN"/>
    <property type="match status" value="1"/>
</dbReference>
<dbReference type="EMBL" id="PVNH01000003">
    <property type="protein sequence ID" value="PRX49324.1"/>
    <property type="molecule type" value="Genomic_DNA"/>
</dbReference>
<reference evidence="3 4" key="1">
    <citation type="submission" date="2018-03" db="EMBL/GenBank/DDBJ databases">
        <title>Genomic Encyclopedia of Type Strains, Phase III (KMG-III): the genomes of soil and plant-associated and newly described type strains.</title>
        <authorList>
            <person name="Whitman W."/>
        </authorList>
    </citation>
    <scope>NUCLEOTIDE SEQUENCE [LARGE SCALE GENOMIC DNA]</scope>
    <source>
        <strain evidence="3 4">CGMCC 4.7125</strain>
    </source>
</reference>
<sequence>MRVQRGGERLLAANGVQLCVETFGRPGDPAVLLIAGAACSMDWWADEFCLTLAAGSRFVVRYDLRDTGRSVSSEPGAPDYTGADLVADAAGLLDALGLASAHVVGMSAGGGLAQHLATEHPDRVATLTLLSTSPAGPVDRELPRAADRIRRVFDEPAPEPDWSDRAAVTEYIAEGERPFAGSHPFDEEGMRDLAGRVFDRTTDIAASMTNHWLLADGPTTPVSLPDIAAPTLVLHGTEDPLFPFGHAEALADAIPGARLVPLERAGHELPPRPLWSVVIPAILEHTARARSAATREPRFGQASGAFSRPGPREGAAFPTSKDKPPAGGAPC</sequence>
<accession>A0A2T0LYY8</accession>
<feature type="domain" description="AB hydrolase-1" evidence="2">
    <location>
        <begin position="29"/>
        <end position="268"/>
    </location>
</feature>
<name>A0A2T0LYY8_9PSEU</name>
<dbReference type="RefSeq" id="WP_106177998.1">
    <property type="nucleotide sequence ID" value="NZ_PVNH01000003.1"/>
</dbReference>
<keyword evidence="4" id="KW-1185">Reference proteome</keyword>
<dbReference type="Gene3D" id="3.40.50.1820">
    <property type="entry name" value="alpha/beta hydrolase"/>
    <property type="match status" value="1"/>
</dbReference>
<dbReference type="SUPFAM" id="SSF53474">
    <property type="entry name" value="alpha/beta-Hydrolases"/>
    <property type="match status" value="1"/>
</dbReference>
<dbReference type="PANTHER" id="PTHR43433:SF5">
    <property type="entry name" value="AB HYDROLASE-1 DOMAIN-CONTAINING PROTEIN"/>
    <property type="match status" value="1"/>
</dbReference>
<dbReference type="InterPro" id="IPR050471">
    <property type="entry name" value="AB_hydrolase"/>
</dbReference>
<evidence type="ECO:0000313" key="3">
    <source>
        <dbReference type="EMBL" id="PRX49324.1"/>
    </source>
</evidence>